<dbReference type="EC" id="4.1.2.4" evidence="3"/>
<dbReference type="GO" id="GO:0005737">
    <property type="term" value="C:cytoplasm"/>
    <property type="evidence" value="ECO:0007669"/>
    <property type="project" value="InterPro"/>
</dbReference>
<dbReference type="PANTHER" id="PTHR10889:SF3">
    <property type="entry name" value="DEOXYRIBOSE-PHOSPHATE ALDOLASE"/>
    <property type="match status" value="1"/>
</dbReference>
<comment type="caution">
    <text evidence="9">The sequence shown here is derived from an EMBL/GenBank/DDBJ whole genome shotgun (WGS) entry which is preliminary data.</text>
</comment>
<evidence type="ECO:0000313" key="9">
    <source>
        <dbReference type="EMBL" id="TGZ55730.1"/>
    </source>
</evidence>
<reference evidence="9 10" key="1">
    <citation type="journal article" date="2019" name="Philos. Trans. R. Soc. Lond., B, Biol. Sci.">
        <title>Ant behaviour and brain gene expression of defending hosts depend on the ecological success of the intruding social parasite.</title>
        <authorList>
            <person name="Kaur R."/>
            <person name="Stoldt M."/>
            <person name="Jongepier E."/>
            <person name="Feldmeyer B."/>
            <person name="Menzel F."/>
            <person name="Bornberg-Bauer E."/>
            <person name="Foitzik S."/>
        </authorList>
    </citation>
    <scope>NUCLEOTIDE SEQUENCE [LARGE SCALE GENOMIC DNA]</scope>
    <source>
        <tissue evidence="9">Whole body</tissue>
    </source>
</reference>
<proteinExistence type="inferred from homology"/>
<keyword evidence="5" id="KW-0704">Schiff base</keyword>
<dbReference type="InterPro" id="IPR002915">
    <property type="entry name" value="DeoC/FbaB/LacD_aldolase"/>
</dbReference>
<dbReference type="Pfam" id="PF01791">
    <property type="entry name" value="DeoC"/>
    <property type="match status" value="1"/>
</dbReference>
<dbReference type="GO" id="GO:0016052">
    <property type="term" value="P:carbohydrate catabolic process"/>
    <property type="evidence" value="ECO:0007669"/>
    <property type="project" value="TreeGrafter"/>
</dbReference>
<organism evidence="9 10">
    <name type="scientific">Temnothorax longispinosus</name>
    <dbReference type="NCBI Taxonomy" id="300112"/>
    <lineage>
        <taxon>Eukaryota</taxon>
        <taxon>Metazoa</taxon>
        <taxon>Ecdysozoa</taxon>
        <taxon>Arthropoda</taxon>
        <taxon>Hexapoda</taxon>
        <taxon>Insecta</taxon>
        <taxon>Pterygota</taxon>
        <taxon>Neoptera</taxon>
        <taxon>Endopterygota</taxon>
        <taxon>Hymenoptera</taxon>
        <taxon>Apocrita</taxon>
        <taxon>Aculeata</taxon>
        <taxon>Formicoidea</taxon>
        <taxon>Formicidae</taxon>
        <taxon>Myrmicinae</taxon>
        <taxon>Temnothorax</taxon>
    </lineage>
</organism>
<dbReference type="EMBL" id="QBLH01000429">
    <property type="protein sequence ID" value="TGZ55730.1"/>
    <property type="molecule type" value="Genomic_DNA"/>
</dbReference>
<evidence type="ECO:0000256" key="8">
    <source>
        <dbReference type="ARBA" id="ARBA00048791"/>
    </source>
</evidence>
<dbReference type="Proteomes" id="UP000310200">
    <property type="component" value="Unassembled WGS sequence"/>
</dbReference>
<keyword evidence="4" id="KW-0456">Lyase</keyword>
<evidence type="ECO:0000256" key="3">
    <source>
        <dbReference type="ARBA" id="ARBA00012515"/>
    </source>
</evidence>
<evidence type="ECO:0000256" key="6">
    <source>
        <dbReference type="ARBA" id="ARBA00031814"/>
    </source>
</evidence>
<comment type="pathway">
    <text evidence="1">Carbohydrate degradation; 2-deoxy-D-ribose 1-phosphate degradation; D-glyceraldehyde 3-phosphate and acetaldehyde from 2-deoxy-alpha-D-ribose 1-phosphate: step 2/2.</text>
</comment>
<evidence type="ECO:0000313" key="10">
    <source>
        <dbReference type="Proteomes" id="UP000310200"/>
    </source>
</evidence>
<evidence type="ECO:0000256" key="2">
    <source>
        <dbReference type="ARBA" id="ARBA00009473"/>
    </source>
</evidence>
<dbReference type="GO" id="GO:0004139">
    <property type="term" value="F:deoxyribose-phosphate aldolase activity"/>
    <property type="evidence" value="ECO:0007669"/>
    <property type="project" value="UniProtKB-EC"/>
</dbReference>
<dbReference type="PANTHER" id="PTHR10889">
    <property type="entry name" value="DEOXYRIBOSE-PHOSPHATE ALDOLASE"/>
    <property type="match status" value="1"/>
</dbReference>
<dbReference type="SMART" id="SM01133">
    <property type="entry name" value="DeoC"/>
    <property type="match status" value="1"/>
</dbReference>
<accession>A0A4S2KZY0</accession>
<gene>
    <name evidence="9" type="ORF">DBV15_01422</name>
</gene>
<sequence>MSCHLAKKCASANNLCHALTRVRPMICIQRYSYAHDIDMNLSGGPVSVLKQKIARGELASDAYQMKVAQTLQRIYQEVHDYKPQQLNLLEKWFGSKRRDAPKGLYIHGAVGGETGSLVINHEWVQLYNELEAIRSACNETYDKASDKASDENKKKEQICLKVIISSGELFNLRDVYKASMVALFAGADFIKTSTGKDTVNATLPMGIVMCRAIKEFERLAGKKMGFKPAGGIKTAQEALQWMVLVKEELGKDWLTRDRFRIGASTLLHDICSEIVKTYEDSKAQFVDVSEEKML</sequence>
<evidence type="ECO:0000256" key="7">
    <source>
        <dbReference type="ARBA" id="ARBA00032755"/>
    </source>
</evidence>
<name>A0A4S2KZY0_9HYME</name>
<evidence type="ECO:0000256" key="4">
    <source>
        <dbReference type="ARBA" id="ARBA00023239"/>
    </source>
</evidence>
<dbReference type="AlphaFoldDB" id="A0A4S2KZY0"/>
<dbReference type="InterPro" id="IPR011343">
    <property type="entry name" value="DeoC"/>
</dbReference>
<dbReference type="STRING" id="300112.A0A4S2KZY0"/>
<dbReference type="GO" id="GO:0046386">
    <property type="term" value="P:deoxyribose phosphate catabolic process"/>
    <property type="evidence" value="ECO:0007669"/>
    <property type="project" value="UniProtKB-UniPathway"/>
</dbReference>
<comment type="similarity">
    <text evidence="2">Belongs to the DeoC/FbaB aldolase family. DeoC type 2 subfamily.</text>
</comment>
<dbReference type="GO" id="GO:0009264">
    <property type="term" value="P:deoxyribonucleotide catabolic process"/>
    <property type="evidence" value="ECO:0007669"/>
    <property type="project" value="InterPro"/>
</dbReference>
<dbReference type="InterPro" id="IPR013785">
    <property type="entry name" value="Aldolase_TIM"/>
</dbReference>
<evidence type="ECO:0000256" key="5">
    <source>
        <dbReference type="ARBA" id="ARBA00023270"/>
    </source>
</evidence>
<dbReference type="UniPathway" id="UPA00002">
    <property type="reaction ID" value="UER00468"/>
</dbReference>
<protein>
    <recommendedName>
        <fullName evidence="3">deoxyribose-phosphate aldolase</fullName>
        <ecNumber evidence="3">4.1.2.4</ecNumber>
    </recommendedName>
    <alternativeName>
        <fullName evidence="7">2-deoxy-D-ribose 5-phosphate aldolase</fullName>
    </alternativeName>
    <alternativeName>
        <fullName evidence="6">Phosphodeoxyriboaldolase</fullName>
    </alternativeName>
</protein>
<evidence type="ECO:0000256" key="1">
    <source>
        <dbReference type="ARBA" id="ARBA00004816"/>
    </source>
</evidence>
<comment type="catalytic activity">
    <reaction evidence="8">
        <text>2-deoxy-D-ribose 5-phosphate = D-glyceraldehyde 3-phosphate + acetaldehyde</text>
        <dbReference type="Rhea" id="RHEA:12821"/>
        <dbReference type="ChEBI" id="CHEBI:15343"/>
        <dbReference type="ChEBI" id="CHEBI:59776"/>
        <dbReference type="ChEBI" id="CHEBI:62877"/>
        <dbReference type="EC" id="4.1.2.4"/>
    </reaction>
</comment>
<dbReference type="SUPFAM" id="SSF51569">
    <property type="entry name" value="Aldolase"/>
    <property type="match status" value="1"/>
</dbReference>
<keyword evidence="10" id="KW-1185">Reference proteome</keyword>
<dbReference type="Gene3D" id="3.20.20.70">
    <property type="entry name" value="Aldolase class I"/>
    <property type="match status" value="1"/>
</dbReference>